<reference evidence="3" key="1">
    <citation type="journal article" date="2019" name="Int. J. Syst. Evol. Microbiol.">
        <title>The Global Catalogue of Microorganisms (GCM) 10K type strain sequencing project: providing services to taxonomists for standard genome sequencing and annotation.</title>
        <authorList>
            <consortium name="The Broad Institute Genomics Platform"/>
            <consortium name="The Broad Institute Genome Sequencing Center for Infectious Disease"/>
            <person name="Wu L."/>
            <person name="Ma J."/>
        </authorList>
    </citation>
    <scope>NUCLEOTIDE SEQUENCE [LARGE SCALE GENOMIC DNA]</scope>
    <source>
        <strain evidence="3">CCM 7855</strain>
    </source>
</reference>
<feature type="region of interest" description="Disordered" evidence="1">
    <location>
        <begin position="33"/>
        <end position="77"/>
    </location>
</feature>
<sequence>MSPDTPDPTTATVGDCAFGDPLVITCTTVSHLEKPTSDHKGLTERSDPPHHRMGVGGSLWVKPDMGQSGNRTSPERA</sequence>
<name>A0ABQ1V871_9NOCA</name>
<protein>
    <submittedName>
        <fullName evidence="2">Uncharacterized protein</fullName>
    </submittedName>
</protein>
<evidence type="ECO:0000313" key="3">
    <source>
        <dbReference type="Proteomes" id="UP000632454"/>
    </source>
</evidence>
<accession>A0ABQ1V871</accession>
<comment type="caution">
    <text evidence="2">The sequence shown here is derived from an EMBL/GenBank/DDBJ whole genome shotgun (WGS) entry which is preliminary data.</text>
</comment>
<evidence type="ECO:0000256" key="1">
    <source>
        <dbReference type="SAM" id="MobiDB-lite"/>
    </source>
</evidence>
<evidence type="ECO:0000313" key="2">
    <source>
        <dbReference type="EMBL" id="GGF43715.1"/>
    </source>
</evidence>
<keyword evidence="3" id="KW-1185">Reference proteome</keyword>
<gene>
    <name evidence="2" type="ORF">GCM10007298_44300</name>
</gene>
<proteinExistence type="predicted"/>
<feature type="compositionally biased region" description="Polar residues" evidence="1">
    <location>
        <begin position="67"/>
        <end position="77"/>
    </location>
</feature>
<feature type="compositionally biased region" description="Basic and acidic residues" evidence="1">
    <location>
        <begin position="33"/>
        <end position="50"/>
    </location>
</feature>
<dbReference type="EMBL" id="BMCS01000003">
    <property type="protein sequence ID" value="GGF43715.1"/>
    <property type="molecule type" value="Genomic_DNA"/>
</dbReference>
<organism evidence="2 3">
    <name type="scientific">Williamsia phyllosphaerae</name>
    <dbReference type="NCBI Taxonomy" id="885042"/>
    <lineage>
        <taxon>Bacteria</taxon>
        <taxon>Bacillati</taxon>
        <taxon>Actinomycetota</taxon>
        <taxon>Actinomycetes</taxon>
        <taxon>Mycobacteriales</taxon>
        <taxon>Nocardiaceae</taxon>
        <taxon>Williamsia</taxon>
    </lineage>
</organism>
<dbReference type="Proteomes" id="UP000632454">
    <property type="component" value="Unassembled WGS sequence"/>
</dbReference>